<dbReference type="AlphaFoldDB" id="A0A4P9UIZ0"/>
<dbReference type="OrthoDB" id="8527650at2"/>
<gene>
    <name evidence="1" type="ORF">EQU24_01455</name>
</gene>
<proteinExistence type="predicted"/>
<dbReference type="KEGG" id="mbur:EQU24_01455"/>
<accession>A0A4P9UIZ0</accession>
<dbReference type="InterPro" id="IPR021074">
    <property type="entry name" value="Formate_DH_dsu"/>
</dbReference>
<keyword evidence="2" id="KW-1185">Reference proteome</keyword>
<dbReference type="EMBL" id="CP035467">
    <property type="protein sequence ID" value="QCW81064.1"/>
    <property type="molecule type" value="Genomic_DNA"/>
</dbReference>
<dbReference type="Pfam" id="PF11390">
    <property type="entry name" value="FdsD"/>
    <property type="match status" value="1"/>
</dbReference>
<name>A0A4P9UIZ0_METBY</name>
<evidence type="ECO:0000313" key="1">
    <source>
        <dbReference type="EMBL" id="QCW81064.1"/>
    </source>
</evidence>
<dbReference type="RefSeq" id="WP_014146724.1">
    <property type="nucleotide sequence ID" value="NZ_CP035467.1"/>
</dbReference>
<dbReference type="Proteomes" id="UP000305881">
    <property type="component" value="Chromosome"/>
</dbReference>
<dbReference type="STRING" id="675511.GCA_000341735_02710"/>
<sequence>MQIEKLIKMANAIGEFFNADPDKEAAVESIKNHLLRAWEPRMRREIIDYCRKDGNGLAEPVKQAVLKLEV</sequence>
<organism evidence="1 2">
    <name type="scientific">Methylotuvimicrobium buryatense</name>
    <name type="common">Methylomicrobium buryatense</name>
    <dbReference type="NCBI Taxonomy" id="95641"/>
    <lineage>
        <taxon>Bacteria</taxon>
        <taxon>Pseudomonadati</taxon>
        <taxon>Pseudomonadota</taxon>
        <taxon>Gammaproteobacteria</taxon>
        <taxon>Methylococcales</taxon>
        <taxon>Methylococcaceae</taxon>
        <taxon>Methylotuvimicrobium</taxon>
    </lineage>
</organism>
<reference evidence="2" key="1">
    <citation type="journal article" date="2019" name="J. Bacteriol.">
        <title>A Mutagenic Screen Identifies a TonB-Dependent Receptor Required for the Lanthanide Metal Switch in the Type I Methanotroph 'Methylotuvimicrobium buryatense' 5GB1C.</title>
        <authorList>
            <person name="Groom J.D."/>
            <person name="Ford S.M."/>
            <person name="Pesesky M.W."/>
            <person name="Lidstrom M.E."/>
        </authorList>
    </citation>
    <scope>NUCLEOTIDE SEQUENCE [LARGE SCALE GENOMIC DNA]</scope>
    <source>
        <strain evidence="2">5GB1C</strain>
    </source>
</reference>
<evidence type="ECO:0000313" key="2">
    <source>
        <dbReference type="Proteomes" id="UP000305881"/>
    </source>
</evidence>
<protein>
    <submittedName>
        <fullName evidence="1">Formate dehydrogenase</fullName>
    </submittedName>
</protein>